<protein>
    <recommendedName>
        <fullName evidence="1">Cupin type-2 domain-containing protein</fullName>
    </recommendedName>
</protein>
<gene>
    <name evidence="2" type="ORF">Lac1_29410</name>
</gene>
<proteinExistence type="predicted"/>
<dbReference type="InterPro" id="IPR014710">
    <property type="entry name" value="RmlC-like_jellyroll"/>
</dbReference>
<dbReference type="InterPro" id="IPR013096">
    <property type="entry name" value="Cupin_2"/>
</dbReference>
<dbReference type="Pfam" id="PF07883">
    <property type="entry name" value="Cupin_2"/>
    <property type="match status" value="1"/>
</dbReference>
<name>A0ABN6YZC7_9FIRM</name>
<dbReference type="Proteomes" id="UP001305815">
    <property type="component" value="Chromosome"/>
</dbReference>
<evidence type="ECO:0000313" key="2">
    <source>
        <dbReference type="EMBL" id="BDZ78758.1"/>
    </source>
</evidence>
<reference evidence="3" key="1">
    <citation type="journal article" date="2023" name="Int. J. Syst. Evol. Microbiol.">
        <title>Claveliimonas bilis gen. nov., sp. nov., deoxycholic acid-producing bacteria isolated from human faeces, and reclassification of Sellimonas monacensis Zenner et al. 2021 as Claveliimonas monacensis comb. nov.</title>
        <authorList>
            <person name="Hisatomi A."/>
            <person name="Kastawa N.W.E.P.G."/>
            <person name="Song I."/>
            <person name="Ohkuma M."/>
            <person name="Fukiya S."/>
            <person name="Sakamoto M."/>
        </authorList>
    </citation>
    <scope>NUCLEOTIDE SEQUENCE [LARGE SCALE GENOMIC DNA]</scope>
    <source>
        <strain evidence="3">12BBH14</strain>
    </source>
</reference>
<dbReference type="SUPFAM" id="SSF51182">
    <property type="entry name" value="RmlC-like cupins"/>
    <property type="match status" value="1"/>
</dbReference>
<dbReference type="EMBL" id="AP027742">
    <property type="protein sequence ID" value="BDZ78758.1"/>
    <property type="molecule type" value="Genomic_DNA"/>
</dbReference>
<evidence type="ECO:0000259" key="1">
    <source>
        <dbReference type="Pfam" id="PF07883"/>
    </source>
</evidence>
<accession>A0ABN6YZC7</accession>
<organism evidence="2 3">
    <name type="scientific">Claveliimonas bilis</name>
    <dbReference type="NCBI Taxonomy" id="3028070"/>
    <lineage>
        <taxon>Bacteria</taxon>
        <taxon>Bacillati</taxon>
        <taxon>Bacillota</taxon>
        <taxon>Clostridia</taxon>
        <taxon>Lachnospirales</taxon>
        <taxon>Lachnospiraceae</taxon>
        <taxon>Claveliimonas</taxon>
    </lineage>
</organism>
<dbReference type="RefSeq" id="WP_316265841.1">
    <property type="nucleotide sequence ID" value="NZ_AP027742.1"/>
</dbReference>
<dbReference type="Gene3D" id="2.60.120.10">
    <property type="entry name" value="Jelly Rolls"/>
    <property type="match status" value="1"/>
</dbReference>
<evidence type="ECO:0000313" key="3">
    <source>
        <dbReference type="Proteomes" id="UP001305815"/>
    </source>
</evidence>
<keyword evidence="3" id="KW-1185">Reference proteome</keyword>
<feature type="domain" description="Cupin type-2" evidence="1">
    <location>
        <begin position="29"/>
        <end position="91"/>
    </location>
</feature>
<sequence length="154" mass="18171">MKKESLHEINQYEDKMFPIGMYVATRDSIIPPGRGYRDFHWHEELQITLVLRGELTIRIHTEDYILEKGEAVFFNRNLLHAITWLSEDGKYVSINFPDCLLGFFPGSRMEQEAVIPYIGGDAFKAVKLRRKNNWQRESILKILPAPLEKRKHLW</sequence>
<dbReference type="InterPro" id="IPR011051">
    <property type="entry name" value="RmlC_Cupin_sf"/>
</dbReference>